<dbReference type="Proteomes" id="UP000432015">
    <property type="component" value="Unassembled WGS sequence"/>
</dbReference>
<name>A0A7K1LDM9_9ACTN</name>
<evidence type="ECO:0000313" key="4">
    <source>
        <dbReference type="Proteomes" id="UP000432015"/>
    </source>
</evidence>
<accession>A0A7K1LDM9</accession>
<dbReference type="InterPro" id="IPR058548">
    <property type="entry name" value="MlaB-like_STAS"/>
</dbReference>
<dbReference type="Pfam" id="PF13466">
    <property type="entry name" value="STAS_2"/>
    <property type="match status" value="1"/>
</dbReference>
<evidence type="ECO:0000259" key="2">
    <source>
        <dbReference type="PROSITE" id="PS50801"/>
    </source>
</evidence>
<dbReference type="SUPFAM" id="SSF52091">
    <property type="entry name" value="SpoIIaa-like"/>
    <property type="match status" value="1"/>
</dbReference>
<comment type="caution">
    <text evidence="3">The sequence shown here is derived from an EMBL/GenBank/DDBJ whole genome shotgun (WGS) entry which is preliminary data.</text>
</comment>
<gene>
    <name evidence="3" type="ORF">GNZ18_38950</name>
</gene>
<feature type="domain" description="STAS" evidence="2">
    <location>
        <begin position="46"/>
        <end position="121"/>
    </location>
</feature>
<feature type="region of interest" description="Disordered" evidence="1">
    <location>
        <begin position="1"/>
        <end position="23"/>
    </location>
</feature>
<dbReference type="Gene3D" id="3.30.750.24">
    <property type="entry name" value="STAS domain"/>
    <property type="match status" value="1"/>
</dbReference>
<proteinExistence type="predicted"/>
<dbReference type="InterPro" id="IPR036513">
    <property type="entry name" value="STAS_dom_sf"/>
</dbReference>
<evidence type="ECO:0000256" key="1">
    <source>
        <dbReference type="SAM" id="MobiDB-lite"/>
    </source>
</evidence>
<organism evidence="3 4">
    <name type="scientific">Actinomadura litoris</name>
    <dbReference type="NCBI Taxonomy" id="2678616"/>
    <lineage>
        <taxon>Bacteria</taxon>
        <taxon>Bacillati</taxon>
        <taxon>Actinomycetota</taxon>
        <taxon>Actinomycetes</taxon>
        <taxon>Streptosporangiales</taxon>
        <taxon>Thermomonosporaceae</taxon>
        <taxon>Actinomadura</taxon>
    </lineage>
</organism>
<dbReference type="InterPro" id="IPR002645">
    <property type="entry name" value="STAS_dom"/>
</dbReference>
<protein>
    <submittedName>
        <fullName evidence="3">STAS domain-containing protein</fullName>
    </submittedName>
</protein>
<evidence type="ECO:0000313" key="3">
    <source>
        <dbReference type="EMBL" id="MUN42527.1"/>
    </source>
</evidence>
<dbReference type="AlphaFoldDB" id="A0A7K1LDM9"/>
<dbReference type="EMBL" id="WOFH01000021">
    <property type="protein sequence ID" value="MUN42527.1"/>
    <property type="molecule type" value="Genomic_DNA"/>
</dbReference>
<sequence>MGRYRKRPVLGGPRSWERPRMERPEQDAVPVFIRLDAATPGDDPCERLREALRESDAAPREVVCDLGGSAGPNMATLEILLRMQLTARRLGHEIRLYRPNAELVQLLEMIGLSDTLPLYGP</sequence>
<reference evidence="3 4" key="1">
    <citation type="submission" date="2019-11" db="EMBL/GenBank/DDBJ databases">
        <authorList>
            <person name="Cao P."/>
        </authorList>
    </citation>
    <scope>NUCLEOTIDE SEQUENCE [LARGE SCALE GENOMIC DNA]</scope>
    <source>
        <strain evidence="3 4">NEAU-AAG5</strain>
    </source>
</reference>
<keyword evidence="4" id="KW-1185">Reference proteome</keyword>
<dbReference type="PROSITE" id="PS50801">
    <property type="entry name" value="STAS"/>
    <property type="match status" value="1"/>
</dbReference>